<name>A0A8X8BA28_BRACI</name>
<accession>A0A8X8BA28</accession>
<protein>
    <submittedName>
        <fullName evidence="1">Uncharacterized protein</fullName>
    </submittedName>
</protein>
<evidence type="ECO:0000313" key="2">
    <source>
        <dbReference type="Proteomes" id="UP000886595"/>
    </source>
</evidence>
<proteinExistence type="predicted"/>
<evidence type="ECO:0000313" key="1">
    <source>
        <dbReference type="EMBL" id="KAG2327037.1"/>
    </source>
</evidence>
<dbReference type="AlphaFoldDB" id="A0A8X8BA28"/>
<dbReference type="EMBL" id="JAAMPC010000002">
    <property type="protein sequence ID" value="KAG2327037.1"/>
    <property type="molecule type" value="Genomic_DNA"/>
</dbReference>
<comment type="caution">
    <text evidence="1">The sequence shown here is derived from an EMBL/GenBank/DDBJ whole genome shotgun (WGS) entry which is preliminary data.</text>
</comment>
<sequence>MSARFPLRGKKNEPIIVAAVRVIKDAAEIPLLATLSNYRRSEMCRECLWMSWRSKCLKWEFVDWSFRLWQRL</sequence>
<gene>
    <name evidence="1" type="ORF">Bca52824_009765</name>
</gene>
<organism evidence="1 2">
    <name type="scientific">Brassica carinata</name>
    <name type="common">Ethiopian mustard</name>
    <name type="synonym">Abyssinian cabbage</name>
    <dbReference type="NCBI Taxonomy" id="52824"/>
    <lineage>
        <taxon>Eukaryota</taxon>
        <taxon>Viridiplantae</taxon>
        <taxon>Streptophyta</taxon>
        <taxon>Embryophyta</taxon>
        <taxon>Tracheophyta</taxon>
        <taxon>Spermatophyta</taxon>
        <taxon>Magnoliopsida</taxon>
        <taxon>eudicotyledons</taxon>
        <taxon>Gunneridae</taxon>
        <taxon>Pentapetalae</taxon>
        <taxon>rosids</taxon>
        <taxon>malvids</taxon>
        <taxon>Brassicales</taxon>
        <taxon>Brassicaceae</taxon>
        <taxon>Brassiceae</taxon>
        <taxon>Brassica</taxon>
    </lineage>
</organism>
<dbReference type="Proteomes" id="UP000886595">
    <property type="component" value="Unassembled WGS sequence"/>
</dbReference>
<keyword evidence="2" id="KW-1185">Reference proteome</keyword>
<reference evidence="1 2" key="1">
    <citation type="submission" date="2020-02" db="EMBL/GenBank/DDBJ databases">
        <authorList>
            <person name="Ma Q."/>
            <person name="Huang Y."/>
            <person name="Song X."/>
            <person name="Pei D."/>
        </authorList>
    </citation>
    <scope>NUCLEOTIDE SEQUENCE [LARGE SCALE GENOMIC DNA]</scope>
    <source>
        <strain evidence="1">Sxm20200214</strain>
        <tissue evidence="1">Leaf</tissue>
    </source>
</reference>